<sequence>MLTHCISRRLSHIIPALLLLLFVYWLCLWVKMDKSLRLTGTPLCVNMGGGVAGDAAGNGTNCIAAAAATTEPVTTADVPAEITGAAAPAAEAAKVEIAERPKPEEKAEKSEEAEEAGDKKKQKEAKMEEEEEEDDDDAAEEKVVAKDVVAWWKQM</sequence>
<organism evidence="3 4">
    <name type="scientific">Pseudoneurospora amorphoporcata</name>
    <dbReference type="NCBI Taxonomy" id="241081"/>
    <lineage>
        <taxon>Eukaryota</taxon>
        <taxon>Fungi</taxon>
        <taxon>Dikarya</taxon>
        <taxon>Ascomycota</taxon>
        <taxon>Pezizomycotina</taxon>
        <taxon>Sordariomycetes</taxon>
        <taxon>Sordariomycetidae</taxon>
        <taxon>Sordariales</taxon>
        <taxon>Sordariaceae</taxon>
        <taxon>Pseudoneurospora</taxon>
    </lineage>
</organism>
<proteinExistence type="predicted"/>
<accession>A0AAN6SC74</accession>
<keyword evidence="4" id="KW-1185">Reference proteome</keyword>
<keyword evidence="2" id="KW-0472">Membrane</keyword>
<keyword evidence="2" id="KW-1133">Transmembrane helix</keyword>
<reference evidence="3" key="1">
    <citation type="journal article" date="2023" name="Mol. Phylogenet. Evol.">
        <title>Genome-scale phylogeny and comparative genomics of the fungal order Sordariales.</title>
        <authorList>
            <person name="Hensen N."/>
            <person name="Bonometti L."/>
            <person name="Westerberg I."/>
            <person name="Brannstrom I.O."/>
            <person name="Guillou S."/>
            <person name="Cros-Aarteil S."/>
            <person name="Calhoun S."/>
            <person name="Haridas S."/>
            <person name="Kuo A."/>
            <person name="Mondo S."/>
            <person name="Pangilinan J."/>
            <person name="Riley R."/>
            <person name="LaButti K."/>
            <person name="Andreopoulos B."/>
            <person name="Lipzen A."/>
            <person name="Chen C."/>
            <person name="Yan M."/>
            <person name="Daum C."/>
            <person name="Ng V."/>
            <person name="Clum A."/>
            <person name="Steindorff A."/>
            <person name="Ohm R.A."/>
            <person name="Martin F."/>
            <person name="Silar P."/>
            <person name="Natvig D.O."/>
            <person name="Lalanne C."/>
            <person name="Gautier V."/>
            <person name="Ament-Velasquez S.L."/>
            <person name="Kruys A."/>
            <person name="Hutchinson M.I."/>
            <person name="Powell A.J."/>
            <person name="Barry K."/>
            <person name="Miller A.N."/>
            <person name="Grigoriev I.V."/>
            <person name="Debuchy R."/>
            <person name="Gladieux P."/>
            <person name="Hiltunen Thoren M."/>
            <person name="Johannesson H."/>
        </authorList>
    </citation>
    <scope>NUCLEOTIDE SEQUENCE</scope>
    <source>
        <strain evidence="3">CBS 626.80</strain>
    </source>
</reference>
<gene>
    <name evidence="3" type="ORF">QBC32DRAFT_328279</name>
</gene>
<evidence type="ECO:0000256" key="1">
    <source>
        <dbReference type="SAM" id="MobiDB-lite"/>
    </source>
</evidence>
<reference evidence="3" key="2">
    <citation type="submission" date="2023-06" db="EMBL/GenBank/DDBJ databases">
        <authorList>
            <consortium name="Lawrence Berkeley National Laboratory"/>
            <person name="Mondo S.J."/>
            <person name="Hensen N."/>
            <person name="Bonometti L."/>
            <person name="Westerberg I."/>
            <person name="Brannstrom I.O."/>
            <person name="Guillou S."/>
            <person name="Cros-Aarteil S."/>
            <person name="Calhoun S."/>
            <person name="Haridas S."/>
            <person name="Kuo A."/>
            <person name="Pangilinan J."/>
            <person name="Riley R."/>
            <person name="Labutti K."/>
            <person name="Andreopoulos B."/>
            <person name="Lipzen A."/>
            <person name="Chen C."/>
            <person name="Yanf M."/>
            <person name="Daum C."/>
            <person name="Ng V."/>
            <person name="Clum A."/>
            <person name="Steindorff A."/>
            <person name="Ohm R."/>
            <person name="Martin F."/>
            <person name="Silar P."/>
            <person name="Natvig D."/>
            <person name="Lalanne C."/>
            <person name="Gautier V."/>
            <person name="Ament-Velasquez S.L."/>
            <person name="Kruys A."/>
            <person name="Hutchinson M.I."/>
            <person name="Powell A.J."/>
            <person name="Barry K."/>
            <person name="Miller A.N."/>
            <person name="Grigoriev I.V."/>
            <person name="Debuchy R."/>
            <person name="Gladieux P."/>
            <person name="Thoren M.H."/>
            <person name="Johannesson H."/>
        </authorList>
    </citation>
    <scope>NUCLEOTIDE SEQUENCE</scope>
    <source>
        <strain evidence="3">CBS 626.80</strain>
    </source>
</reference>
<dbReference type="AlphaFoldDB" id="A0AAN6SC74"/>
<feature type="transmembrane region" description="Helical" evidence="2">
    <location>
        <begin position="12"/>
        <end position="30"/>
    </location>
</feature>
<evidence type="ECO:0000256" key="2">
    <source>
        <dbReference type="SAM" id="Phobius"/>
    </source>
</evidence>
<comment type="caution">
    <text evidence="3">The sequence shown here is derived from an EMBL/GenBank/DDBJ whole genome shotgun (WGS) entry which is preliminary data.</text>
</comment>
<feature type="compositionally biased region" description="Basic and acidic residues" evidence="1">
    <location>
        <begin position="93"/>
        <end position="126"/>
    </location>
</feature>
<name>A0AAN6SC74_9PEZI</name>
<keyword evidence="2" id="KW-0812">Transmembrane</keyword>
<evidence type="ECO:0000313" key="4">
    <source>
        <dbReference type="Proteomes" id="UP001303222"/>
    </source>
</evidence>
<feature type="compositionally biased region" description="Acidic residues" evidence="1">
    <location>
        <begin position="127"/>
        <end position="139"/>
    </location>
</feature>
<evidence type="ECO:0000313" key="3">
    <source>
        <dbReference type="EMBL" id="KAK3947823.1"/>
    </source>
</evidence>
<dbReference type="Proteomes" id="UP001303222">
    <property type="component" value="Unassembled WGS sequence"/>
</dbReference>
<protein>
    <submittedName>
        <fullName evidence="3">Uncharacterized protein</fullName>
    </submittedName>
</protein>
<feature type="region of interest" description="Disordered" evidence="1">
    <location>
        <begin position="92"/>
        <end position="142"/>
    </location>
</feature>
<dbReference type="EMBL" id="MU859309">
    <property type="protein sequence ID" value="KAK3947823.1"/>
    <property type="molecule type" value="Genomic_DNA"/>
</dbReference>